<keyword evidence="2" id="KW-1185">Reference proteome</keyword>
<evidence type="ECO:0000313" key="2">
    <source>
        <dbReference type="Proteomes" id="UP001607303"/>
    </source>
</evidence>
<sequence length="96" mass="11654">MYGAKNLVIYQAYISKFTLHKIHITQKFKRKYNTNFTVKSTVTYREDLVRILQVTFVNYERYQKKTDERSNKNNNELFRVTLKEDMNCNCINLIFI</sequence>
<dbReference type="AlphaFoldDB" id="A0ABD2BIA1"/>
<name>A0ABD2BIA1_VESMC</name>
<gene>
    <name evidence="1" type="ORF">V1477_014728</name>
</gene>
<dbReference type="EMBL" id="JAYRBN010000075">
    <property type="protein sequence ID" value="KAL2732487.1"/>
    <property type="molecule type" value="Genomic_DNA"/>
</dbReference>
<evidence type="ECO:0000313" key="1">
    <source>
        <dbReference type="EMBL" id="KAL2732487.1"/>
    </source>
</evidence>
<reference evidence="1 2" key="1">
    <citation type="journal article" date="2024" name="Ann. Entomol. Soc. Am.">
        <title>Genomic analyses of the southern and eastern yellowjacket wasps (Hymenoptera: Vespidae) reveal evolutionary signatures of social life.</title>
        <authorList>
            <person name="Catto M.A."/>
            <person name="Caine P.B."/>
            <person name="Orr S.E."/>
            <person name="Hunt B.G."/>
            <person name="Goodisman M.A.D."/>
        </authorList>
    </citation>
    <scope>NUCLEOTIDE SEQUENCE [LARGE SCALE GENOMIC DNA]</scope>
    <source>
        <strain evidence="1">232</strain>
        <tissue evidence="1">Head and thorax</tissue>
    </source>
</reference>
<proteinExistence type="predicted"/>
<dbReference type="Proteomes" id="UP001607303">
    <property type="component" value="Unassembled WGS sequence"/>
</dbReference>
<comment type="caution">
    <text evidence="1">The sequence shown here is derived from an EMBL/GenBank/DDBJ whole genome shotgun (WGS) entry which is preliminary data.</text>
</comment>
<accession>A0ABD2BIA1</accession>
<protein>
    <submittedName>
        <fullName evidence="1">Uncharacterized protein</fullName>
    </submittedName>
</protein>
<organism evidence="1 2">
    <name type="scientific">Vespula maculifrons</name>
    <name type="common">Eastern yellow jacket</name>
    <name type="synonym">Wasp</name>
    <dbReference type="NCBI Taxonomy" id="7453"/>
    <lineage>
        <taxon>Eukaryota</taxon>
        <taxon>Metazoa</taxon>
        <taxon>Ecdysozoa</taxon>
        <taxon>Arthropoda</taxon>
        <taxon>Hexapoda</taxon>
        <taxon>Insecta</taxon>
        <taxon>Pterygota</taxon>
        <taxon>Neoptera</taxon>
        <taxon>Endopterygota</taxon>
        <taxon>Hymenoptera</taxon>
        <taxon>Apocrita</taxon>
        <taxon>Aculeata</taxon>
        <taxon>Vespoidea</taxon>
        <taxon>Vespidae</taxon>
        <taxon>Vespinae</taxon>
        <taxon>Vespula</taxon>
    </lineage>
</organism>